<feature type="domain" description="NADH:quinone oxidoreductase/Mrp antiporter transmembrane" evidence="7">
    <location>
        <begin position="134"/>
        <end position="422"/>
    </location>
</feature>
<feature type="transmembrane region" description="Helical" evidence="6">
    <location>
        <begin position="208"/>
        <end position="227"/>
    </location>
</feature>
<dbReference type="EMBL" id="HE774682">
    <property type="protein sequence ID" value="CCG54407.1"/>
    <property type="molecule type" value="Genomic_DNA"/>
</dbReference>
<keyword evidence="4 6" id="KW-0472">Membrane</keyword>
<dbReference type="HOGENOM" id="CLU_007100_6_0_10"/>
<evidence type="ECO:0000259" key="8">
    <source>
        <dbReference type="Pfam" id="PF00662"/>
    </source>
</evidence>
<feature type="transmembrane region" description="Helical" evidence="6">
    <location>
        <begin position="601"/>
        <end position="621"/>
    </location>
</feature>
<dbReference type="GO" id="GO:0008137">
    <property type="term" value="F:NADH dehydrogenase (ubiquinone) activity"/>
    <property type="evidence" value="ECO:0007669"/>
    <property type="project" value="InterPro"/>
</dbReference>
<feature type="transmembrane region" description="Helical" evidence="6">
    <location>
        <begin position="500"/>
        <end position="519"/>
    </location>
</feature>
<reference evidence="10" key="2">
    <citation type="submission" date="2012-03" db="EMBL/GenBank/DDBJ databases">
        <title>Complete genome sequence of Flavobacterium indicum GPTSA100-9T, isolated from warm spring water.</title>
        <authorList>
            <person name="Barbier P."/>
            <person name="Houel A."/>
            <person name="Loux V."/>
            <person name="Poulain J."/>
            <person name="Bernardet J.-F."/>
            <person name="Touchon M."/>
            <person name="Duchaud E."/>
        </authorList>
    </citation>
    <scope>NUCLEOTIDE SEQUENCE [LARGE SCALE GENOMIC DNA]</scope>
    <source>
        <strain evidence="10">DSM 17447 / CIP 109464 / GPTSA100-9</strain>
    </source>
</reference>
<dbReference type="GO" id="GO:0042773">
    <property type="term" value="P:ATP synthesis coupled electron transport"/>
    <property type="evidence" value="ECO:0007669"/>
    <property type="project" value="InterPro"/>
</dbReference>
<feature type="transmembrane region" description="Helical" evidence="6">
    <location>
        <begin position="6"/>
        <end position="22"/>
    </location>
</feature>
<dbReference type="KEGG" id="fin:KQS_12510"/>
<keyword evidence="9" id="KW-0560">Oxidoreductase</keyword>
<dbReference type="PATRIC" id="fig|1094466.5.peg.2444"/>
<dbReference type="OrthoDB" id="9807568at2"/>
<feature type="transmembrane region" description="Helical" evidence="6">
    <location>
        <begin position="306"/>
        <end position="324"/>
    </location>
</feature>
<dbReference type="GO" id="GO:0016020">
    <property type="term" value="C:membrane"/>
    <property type="evidence" value="ECO:0007669"/>
    <property type="project" value="UniProtKB-SubCell"/>
</dbReference>
<evidence type="ECO:0000256" key="1">
    <source>
        <dbReference type="ARBA" id="ARBA00004127"/>
    </source>
</evidence>
<gene>
    <name evidence="9" type="primary">nuoL</name>
    <name evidence="9" type="ordered locus">KQS_12510</name>
</gene>
<feature type="transmembrane region" description="Helical" evidence="6">
    <location>
        <begin position="373"/>
        <end position="395"/>
    </location>
</feature>
<dbReference type="NCBIfam" id="TIGR01974">
    <property type="entry name" value="NDH_I_L"/>
    <property type="match status" value="1"/>
</dbReference>
<dbReference type="GO" id="GO:0003954">
    <property type="term" value="F:NADH dehydrogenase activity"/>
    <property type="evidence" value="ECO:0007669"/>
    <property type="project" value="TreeGrafter"/>
</dbReference>
<accession>H8XRH3</accession>
<name>H8XRH3_FLAIG</name>
<evidence type="ECO:0000256" key="4">
    <source>
        <dbReference type="ARBA" id="ARBA00023136"/>
    </source>
</evidence>
<evidence type="ECO:0000313" key="10">
    <source>
        <dbReference type="Proteomes" id="UP000007599"/>
    </source>
</evidence>
<dbReference type="PANTHER" id="PTHR42829:SF2">
    <property type="entry name" value="NADH-UBIQUINONE OXIDOREDUCTASE CHAIN 5"/>
    <property type="match status" value="1"/>
</dbReference>
<evidence type="ECO:0000313" key="9">
    <source>
        <dbReference type="EMBL" id="CCG54407.1"/>
    </source>
</evidence>
<organism evidence="9 10">
    <name type="scientific">Flavobacterium indicum (strain DSM 17447 / CIP 109464 / GPTSA100-9)</name>
    <dbReference type="NCBI Taxonomy" id="1094466"/>
    <lineage>
        <taxon>Bacteria</taxon>
        <taxon>Pseudomonadati</taxon>
        <taxon>Bacteroidota</taxon>
        <taxon>Flavobacteriia</taxon>
        <taxon>Flavobacteriales</taxon>
        <taxon>Flavobacteriaceae</taxon>
        <taxon>Flavobacterium</taxon>
    </lineage>
</organism>
<dbReference type="Pfam" id="PF00361">
    <property type="entry name" value="Proton_antipo_M"/>
    <property type="match status" value="1"/>
</dbReference>
<feature type="transmembrane region" description="Helical" evidence="6">
    <location>
        <begin position="86"/>
        <end position="104"/>
    </location>
</feature>
<keyword evidence="10" id="KW-1185">Reference proteome</keyword>
<dbReference type="Proteomes" id="UP000007599">
    <property type="component" value="Chromosome I"/>
</dbReference>
<dbReference type="AlphaFoldDB" id="H8XRH3"/>
<keyword evidence="3 6" id="KW-1133">Transmembrane helix</keyword>
<dbReference type="GO" id="GO:0015990">
    <property type="term" value="P:electron transport coupled proton transport"/>
    <property type="evidence" value="ECO:0007669"/>
    <property type="project" value="TreeGrafter"/>
</dbReference>
<dbReference type="GO" id="GO:0012505">
    <property type="term" value="C:endomembrane system"/>
    <property type="evidence" value="ECO:0007669"/>
    <property type="project" value="UniProtKB-SubCell"/>
</dbReference>
<dbReference type="InterPro" id="IPR001516">
    <property type="entry name" value="Proton_antipo_N"/>
</dbReference>
<feature type="domain" description="NADH-Ubiquinone oxidoreductase (complex I) chain 5 N-terminal" evidence="8">
    <location>
        <begin position="67"/>
        <end position="117"/>
    </location>
</feature>
<dbReference type="Gene3D" id="1.20.5.2700">
    <property type="match status" value="1"/>
</dbReference>
<reference evidence="9 10" key="1">
    <citation type="journal article" date="2012" name="J. Bacteriol.">
        <title>Complete Genome Sequence of Flavobacterium indicum GPSTA100-9T, Isolated from Warm Spring Water.</title>
        <authorList>
            <person name="Barbier P."/>
            <person name="Houel A."/>
            <person name="Loux V."/>
            <person name="Poulain J."/>
            <person name="Bernardet J.F."/>
            <person name="Touchon M."/>
            <person name="Duchaud E."/>
        </authorList>
    </citation>
    <scope>NUCLEOTIDE SEQUENCE [LARGE SCALE GENOMIC DNA]</scope>
    <source>
        <strain evidence="10">DSM 17447 / CIP 109464 / GPTSA100-9</strain>
    </source>
</reference>
<feature type="transmembrane region" description="Helical" evidence="6">
    <location>
        <begin position="248"/>
        <end position="268"/>
    </location>
</feature>
<dbReference type="STRING" id="1094466.KQS_12510"/>
<feature type="transmembrane region" description="Helical" evidence="6">
    <location>
        <begin position="116"/>
        <end position="134"/>
    </location>
</feature>
<dbReference type="InterPro" id="IPR018393">
    <property type="entry name" value="NADHpl_OxRdtase_5_subgr"/>
</dbReference>
<keyword evidence="2 5" id="KW-0812">Transmembrane</keyword>
<dbReference type="PANTHER" id="PTHR42829">
    <property type="entry name" value="NADH-UBIQUINONE OXIDOREDUCTASE CHAIN 5"/>
    <property type="match status" value="1"/>
</dbReference>
<dbReference type="PRINTS" id="PR01434">
    <property type="entry name" value="NADHDHGNASE5"/>
</dbReference>
<comment type="subcellular location">
    <subcellularLocation>
        <location evidence="1">Endomembrane system</location>
        <topology evidence="1">Multi-pass membrane protein</topology>
    </subcellularLocation>
    <subcellularLocation>
        <location evidence="5">Membrane</location>
        <topology evidence="5">Multi-pass membrane protein</topology>
    </subcellularLocation>
</comment>
<evidence type="ECO:0000256" key="2">
    <source>
        <dbReference type="ARBA" id="ARBA00022692"/>
    </source>
</evidence>
<feature type="transmembrane region" description="Helical" evidence="6">
    <location>
        <begin position="34"/>
        <end position="53"/>
    </location>
</feature>
<feature type="transmembrane region" description="Helical" evidence="6">
    <location>
        <begin position="140"/>
        <end position="158"/>
    </location>
</feature>
<evidence type="ECO:0000259" key="7">
    <source>
        <dbReference type="Pfam" id="PF00361"/>
    </source>
</evidence>
<dbReference type="eggNOG" id="COG1009">
    <property type="taxonomic scope" value="Bacteria"/>
</dbReference>
<protein>
    <submittedName>
        <fullName evidence="9">NADH dehydrogenase I, L subunit</fullName>
        <ecNumber evidence="9">1.6.99.5</ecNumber>
    </submittedName>
</protein>
<dbReference type="EC" id="1.6.99.5" evidence="9"/>
<proteinExistence type="predicted"/>
<dbReference type="Pfam" id="PF00662">
    <property type="entry name" value="Proton_antipo_N"/>
    <property type="match status" value="1"/>
</dbReference>
<feature type="transmembrane region" description="Helical" evidence="6">
    <location>
        <begin position="410"/>
        <end position="431"/>
    </location>
</feature>
<dbReference type="InterPro" id="IPR001750">
    <property type="entry name" value="ND/Mrp_TM"/>
</dbReference>
<dbReference type="RefSeq" id="WP_014389525.1">
    <property type="nucleotide sequence ID" value="NC_017025.1"/>
</dbReference>
<evidence type="ECO:0000256" key="6">
    <source>
        <dbReference type="SAM" id="Phobius"/>
    </source>
</evidence>
<feature type="transmembrane region" description="Helical" evidence="6">
    <location>
        <begin position="170"/>
        <end position="192"/>
    </location>
</feature>
<evidence type="ECO:0000256" key="3">
    <source>
        <dbReference type="ARBA" id="ARBA00022989"/>
    </source>
</evidence>
<feature type="transmembrane region" description="Helical" evidence="6">
    <location>
        <begin position="280"/>
        <end position="299"/>
    </location>
</feature>
<sequence>MDTTILLLLFAPLVGFLINTFFGKTLGKTGSGIVGTLAVVLSFLCTLCLFSQINAGDTLPKFHLADWFTLGKINVNFDFLFDQLSVLWLLFVTGIGSLIHLYSISYMHDDENMHKFFSYLNLFVFFMIVLVAGSNLLIMFIGWEGVGLCSYLLIGFWYKNQDYNDAAKKAFIMNRIGDLGFLIGIFVLGFYLNTLDFMEIKAALGKNIITPALLSVAALCLFIGATGKSAQLPLYTWLPDAMAGPTPVSALIHAATMVTAGIFMITRLNFLFELTPDVKSVIAIVGVITALVAAAIGLVQNDIKKVLAYSTVSQLGLMFLALGLGAYEVAVFHVITHAFFKACLFLGSGSVIHALHGEQDMRNMGGLRKAMPITFATMLVSTLAIAGIFPFAGFWSKDEILMAAFHHNTILWVLGSIASIMTAFYMFRLLYLTFFGEFRGTEDQKHHLHESPALITIPLVILGALATIGGAINLPGSNWLSHYLAPLFKAHEAHHLDGTAYMLMGIATVGALIGIAIAYNMYISKKQVPEADENVQGLHKVLANKFYLDEIYMAIIVQPIYAASSFFKKYTEKFVSKLVFGFGDITYALSLQGKRIQNGNIGIYLFAFILGICGFLFYLFVNRQ</sequence>
<dbReference type="PRINTS" id="PR01435">
    <property type="entry name" value="NPOXDRDTASE5"/>
</dbReference>
<dbReference type="NCBIfam" id="NF005141">
    <property type="entry name" value="PRK06590.1"/>
    <property type="match status" value="1"/>
</dbReference>
<feature type="transmembrane region" description="Helical" evidence="6">
    <location>
        <begin position="452"/>
        <end position="472"/>
    </location>
</feature>
<feature type="transmembrane region" description="Helical" evidence="6">
    <location>
        <begin position="330"/>
        <end position="352"/>
    </location>
</feature>
<dbReference type="InterPro" id="IPR003945">
    <property type="entry name" value="NU5C-like"/>
</dbReference>
<evidence type="ECO:0000256" key="5">
    <source>
        <dbReference type="RuleBase" id="RU000320"/>
    </source>
</evidence>